<dbReference type="AlphaFoldDB" id="A0A8J3LAF2"/>
<organism evidence="2 3">
    <name type="scientific">Catellatospora methionotrophica</name>
    <dbReference type="NCBI Taxonomy" id="121620"/>
    <lineage>
        <taxon>Bacteria</taxon>
        <taxon>Bacillati</taxon>
        <taxon>Actinomycetota</taxon>
        <taxon>Actinomycetes</taxon>
        <taxon>Micromonosporales</taxon>
        <taxon>Micromonosporaceae</taxon>
        <taxon>Catellatospora</taxon>
    </lineage>
</organism>
<dbReference type="EMBL" id="BONJ01000015">
    <property type="protein sequence ID" value="GIG14593.1"/>
    <property type="molecule type" value="Genomic_DNA"/>
</dbReference>
<evidence type="ECO:0000313" key="3">
    <source>
        <dbReference type="Proteomes" id="UP000660339"/>
    </source>
</evidence>
<evidence type="ECO:0008006" key="4">
    <source>
        <dbReference type="Google" id="ProtNLM"/>
    </source>
</evidence>
<accession>A0A8J3LAF2</accession>
<comment type="caution">
    <text evidence="2">The sequence shown here is derived from an EMBL/GenBank/DDBJ whole genome shotgun (WGS) entry which is preliminary data.</text>
</comment>
<evidence type="ECO:0000256" key="1">
    <source>
        <dbReference type="SAM" id="SignalP"/>
    </source>
</evidence>
<sequence length="335" mass="34320">MRTVRRILSVSVIAVVLATSSQAAPALAAGPQVVVLGNLPGGCCSQAFAVNDQGVVVGQSMVGTGENPPERPFRWQNGVLTDLGTLGGPRAVATAINNNGWIVGYSELAGGGGLAHAFLWRPGHGMTDLGSLGETSIATGINDSGVVVGRYVADGQLHGFRWANGVMAKIVTPTGEGFDPVGVNGNGKIGGSLTAEYSGDPAWWKNGQTVASGLSGHASAINDNGDVTGTYWDGTQGAFVWRADGTVLHLTMPAGARFAATNGINESRHTVGTRTTASGNVRAVYWSEFGTPRLLPGLVPGGQSTAYGMNRRGQTVGQANLTATGGDYVAVLWTS</sequence>
<protein>
    <recommendedName>
        <fullName evidence="4">HAF repeat-containing protein</fullName>
    </recommendedName>
</protein>
<gene>
    <name evidence="2" type="ORF">Cme02nite_29250</name>
</gene>
<name>A0A8J3LAF2_9ACTN</name>
<dbReference type="NCBIfam" id="TIGR02913">
    <property type="entry name" value="HAF_rpt"/>
    <property type="match status" value="3"/>
</dbReference>
<keyword evidence="3" id="KW-1185">Reference proteome</keyword>
<evidence type="ECO:0000313" key="2">
    <source>
        <dbReference type="EMBL" id="GIG14593.1"/>
    </source>
</evidence>
<feature type="signal peptide" evidence="1">
    <location>
        <begin position="1"/>
        <end position="23"/>
    </location>
</feature>
<feature type="chain" id="PRO_5038643918" description="HAF repeat-containing protein" evidence="1">
    <location>
        <begin position="24"/>
        <end position="335"/>
    </location>
</feature>
<reference evidence="2" key="1">
    <citation type="submission" date="2021-01" db="EMBL/GenBank/DDBJ databases">
        <title>Whole genome shotgun sequence of Catellatospora methionotrophica NBRC 14553.</title>
        <authorList>
            <person name="Komaki H."/>
            <person name="Tamura T."/>
        </authorList>
    </citation>
    <scope>NUCLEOTIDE SEQUENCE</scope>
    <source>
        <strain evidence="2">NBRC 14553</strain>
    </source>
</reference>
<keyword evidence="1" id="KW-0732">Signal</keyword>
<proteinExistence type="predicted"/>
<dbReference type="Proteomes" id="UP000660339">
    <property type="component" value="Unassembled WGS sequence"/>
</dbReference>
<dbReference type="InterPro" id="IPR014262">
    <property type="entry name" value="HAF_rpt"/>
</dbReference>